<evidence type="ECO:0000256" key="6">
    <source>
        <dbReference type="SAM" id="Phobius"/>
    </source>
</evidence>
<dbReference type="OrthoDB" id="66620at2759"/>
<dbReference type="InterPro" id="IPR050352">
    <property type="entry name" value="ABCG_transporters"/>
</dbReference>
<evidence type="ECO:0000313" key="9">
    <source>
        <dbReference type="Proteomes" id="UP001152747"/>
    </source>
</evidence>
<feature type="transmembrane region" description="Helical" evidence="6">
    <location>
        <begin position="87"/>
        <end position="106"/>
    </location>
</feature>
<dbReference type="Proteomes" id="UP001152747">
    <property type="component" value="Unassembled WGS sequence"/>
</dbReference>
<evidence type="ECO:0000259" key="7">
    <source>
        <dbReference type="Pfam" id="PF01061"/>
    </source>
</evidence>
<name>A0A9P1IJG4_9PELO</name>
<dbReference type="EMBL" id="CANHGI010000003">
    <property type="protein sequence ID" value="CAI5445588.1"/>
    <property type="molecule type" value="Genomic_DNA"/>
</dbReference>
<dbReference type="PANTHER" id="PTHR48041:SF93">
    <property type="entry name" value="ABC TRANSPORTER ATP-BINDING PROTEIN_PERMEASE WHT-1"/>
    <property type="match status" value="1"/>
</dbReference>
<evidence type="ECO:0000256" key="3">
    <source>
        <dbReference type="ARBA" id="ARBA00022692"/>
    </source>
</evidence>
<evidence type="ECO:0000256" key="2">
    <source>
        <dbReference type="ARBA" id="ARBA00022448"/>
    </source>
</evidence>
<accession>A0A9P1IJG4</accession>
<comment type="subcellular location">
    <subcellularLocation>
        <location evidence="1">Membrane</location>
        <topology evidence="1">Multi-pass membrane protein</topology>
    </subcellularLocation>
</comment>
<dbReference type="PANTHER" id="PTHR48041">
    <property type="entry name" value="ABC TRANSPORTER G FAMILY MEMBER 28"/>
    <property type="match status" value="1"/>
</dbReference>
<evidence type="ECO:0000256" key="5">
    <source>
        <dbReference type="ARBA" id="ARBA00023136"/>
    </source>
</evidence>
<evidence type="ECO:0000256" key="1">
    <source>
        <dbReference type="ARBA" id="ARBA00004141"/>
    </source>
</evidence>
<feature type="transmembrane region" description="Helical" evidence="6">
    <location>
        <begin position="322"/>
        <end position="342"/>
    </location>
</feature>
<comment type="caution">
    <text evidence="8">The sequence shown here is derived from an EMBL/GenBank/DDBJ whole genome shotgun (WGS) entry which is preliminary data.</text>
</comment>
<dbReference type="InterPro" id="IPR013525">
    <property type="entry name" value="ABC2_TM"/>
</dbReference>
<dbReference type="AlphaFoldDB" id="A0A9P1IJG4"/>
<evidence type="ECO:0000256" key="4">
    <source>
        <dbReference type="ARBA" id="ARBA00022989"/>
    </source>
</evidence>
<feature type="transmembrane region" description="Helical" evidence="6">
    <location>
        <begin position="198"/>
        <end position="220"/>
    </location>
</feature>
<feature type="transmembrane region" description="Helical" evidence="6">
    <location>
        <begin position="232"/>
        <end position="257"/>
    </location>
</feature>
<keyword evidence="2" id="KW-0813">Transport</keyword>
<keyword evidence="9" id="KW-1185">Reference proteome</keyword>
<protein>
    <recommendedName>
        <fullName evidence="7">ABC-2 type transporter transmembrane domain-containing protein</fullName>
    </recommendedName>
</protein>
<reference evidence="8" key="1">
    <citation type="submission" date="2022-11" db="EMBL/GenBank/DDBJ databases">
        <authorList>
            <person name="Kikuchi T."/>
        </authorList>
    </citation>
    <scope>NUCLEOTIDE SEQUENCE</scope>
    <source>
        <strain evidence="8">PS1010</strain>
    </source>
</reference>
<evidence type="ECO:0000313" key="8">
    <source>
        <dbReference type="EMBL" id="CAI5445588.1"/>
    </source>
</evidence>
<proteinExistence type="predicted"/>
<feature type="domain" description="ABC-2 type transporter transmembrane" evidence="7">
    <location>
        <begin position="68"/>
        <end position="278"/>
    </location>
</feature>
<gene>
    <name evidence="8" type="ORF">CAMP_LOCUS8225</name>
</gene>
<organism evidence="8 9">
    <name type="scientific">Caenorhabditis angaria</name>
    <dbReference type="NCBI Taxonomy" id="860376"/>
    <lineage>
        <taxon>Eukaryota</taxon>
        <taxon>Metazoa</taxon>
        <taxon>Ecdysozoa</taxon>
        <taxon>Nematoda</taxon>
        <taxon>Chromadorea</taxon>
        <taxon>Rhabditida</taxon>
        <taxon>Rhabditina</taxon>
        <taxon>Rhabditomorpha</taxon>
        <taxon>Rhabditoidea</taxon>
        <taxon>Rhabditidae</taxon>
        <taxon>Peloderinae</taxon>
        <taxon>Caenorhabditis</taxon>
    </lineage>
</organism>
<dbReference type="GO" id="GO:0005886">
    <property type="term" value="C:plasma membrane"/>
    <property type="evidence" value="ECO:0007669"/>
    <property type="project" value="TreeGrafter"/>
</dbReference>
<keyword evidence="4 6" id="KW-1133">Transmembrane helix</keyword>
<sequence length="348" mass="39385">MSNAFRIENKMKIKIRQGFLQSQIGQAVQAIGNADKLQTDSSFCGSSTDDKTTKTFFNQGYDASFYAQFCALSWRSWLTVIRDPNLLSVRLFQIIITALITGFVYFQTPISPETIISVNGIMFNHIRNLNFMLQFPNVPVITAELPIVLRENANGVYRTSAYFLAKNMAELPQYIILPFLYNSIVYWMSGLYPSFSTFMFASLITILITNVAISVSYAVATIFANTDVAMTILPIFVVPIMAFGGFFITFDAIPSYFTWLSSLSYFKYGYEALAINQWQSIDIIPECINSTISAFALNSCPQNGEQVLESIDFNSSNKMFDVLILFAMFLIIRIISYFALLIRSYNNQ</sequence>
<keyword evidence="5 6" id="KW-0472">Membrane</keyword>
<keyword evidence="3 6" id="KW-0812">Transmembrane</keyword>
<dbReference type="Pfam" id="PF01061">
    <property type="entry name" value="ABC2_membrane"/>
    <property type="match status" value="1"/>
</dbReference>
<dbReference type="GO" id="GO:0140359">
    <property type="term" value="F:ABC-type transporter activity"/>
    <property type="evidence" value="ECO:0007669"/>
    <property type="project" value="InterPro"/>
</dbReference>